<reference evidence="1 2" key="1">
    <citation type="journal article" date="2019" name="Nat. Ecol. Evol.">
        <title>Megaphylogeny resolves global patterns of mushroom evolution.</title>
        <authorList>
            <person name="Varga T."/>
            <person name="Krizsan K."/>
            <person name="Foldi C."/>
            <person name="Dima B."/>
            <person name="Sanchez-Garcia M."/>
            <person name="Sanchez-Ramirez S."/>
            <person name="Szollosi G.J."/>
            <person name="Szarkandi J.G."/>
            <person name="Papp V."/>
            <person name="Albert L."/>
            <person name="Andreopoulos W."/>
            <person name="Angelini C."/>
            <person name="Antonin V."/>
            <person name="Barry K.W."/>
            <person name="Bougher N.L."/>
            <person name="Buchanan P."/>
            <person name="Buyck B."/>
            <person name="Bense V."/>
            <person name="Catcheside P."/>
            <person name="Chovatia M."/>
            <person name="Cooper J."/>
            <person name="Damon W."/>
            <person name="Desjardin D."/>
            <person name="Finy P."/>
            <person name="Geml J."/>
            <person name="Haridas S."/>
            <person name="Hughes K."/>
            <person name="Justo A."/>
            <person name="Karasinski D."/>
            <person name="Kautmanova I."/>
            <person name="Kiss B."/>
            <person name="Kocsube S."/>
            <person name="Kotiranta H."/>
            <person name="LaButti K.M."/>
            <person name="Lechner B.E."/>
            <person name="Liimatainen K."/>
            <person name="Lipzen A."/>
            <person name="Lukacs Z."/>
            <person name="Mihaltcheva S."/>
            <person name="Morgado L.N."/>
            <person name="Niskanen T."/>
            <person name="Noordeloos M.E."/>
            <person name="Ohm R.A."/>
            <person name="Ortiz-Santana B."/>
            <person name="Ovrebo C."/>
            <person name="Racz N."/>
            <person name="Riley R."/>
            <person name="Savchenko A."/>
            <person name="Shiryaev A."/>
            <person name="Soop K."/>
            <person name="Spirin V."/>
            <person name="Szebenyi C."/>
            <person name="Tomsovsky M."/>
            <person name="Tulloss R.E."/>
            <person name="Uehling J."/>
            <person name="Grigoriev I.V."/>
            <person name="Vagvolgyi C."/>
            <person name="Papp T."/>
            <person name="Martin F.M."/>
            <person name="Miettinen O."/>
            <person name="Hibbett D.S."/>
            <person name="Nagy L.G."/>
        </authorList>
    </citation>
    <scope>NUCLEOTIDE SEQUENCE [LARGE SCALE GENOMIC DNA]</scope>
    <source>
        <strain evidence="1 2">CBS 309.79</strain>
    </source>
</reference>
<dbReference type="STRING" id="1884261.A0A5C3QA30"/>
<dbReference type="OrthoDB" id="9978173at2759"/>
<dbReference type="Proteomes" id="UP000305067">
    <property type="component" value="Unassembled WGS sequence"/>
</dbReference>
<evidence type="ECO:0000313" key="2">
    <source>
        <dbReference type="Proteomes" id="UP000305067"/>
    </source>
</evidence>
<accession>A0A5C3QA30</accession>
<organism evidence="1 2">
    <name type="scientific">Pterulicium gracile</name>
    <dbReference type="NCBI Taxonomy" id="1884261"/>
    <lineage>
        <taxon>Eukaryota</taxon>
        <taxon>Fungi</taxon>
        <taxon>Dikarya</taxon>
        <taxon>Basidiomycota</taxon>
        <taxon>Agaricomycotina</taxon>
        <taxon>Agaricomycetes</taxon>
        <taxon>Agaricomycetidae</taxon>
        <taxon>Agaricales</taxon>
        <taxon>Pleurotineae</taxon>
        <taxon>Pterulaceae</taxon>
        <taxon>Pterulicium</taxon>
    </lineage>
</organism>
<protein>
    <submittedName>
        <fullName evidence="1">Uncharacterized protein</fullName>
    </submittedName>
</protein>
<name>A0A5C3QA30_9AGAR</name>
<dbReference type="EMBL" id="ML178849">
    <property type="protein sequence ID" value="TFK97240.1"/>
    <property type="molecule type" value="Genomic_DNA"/>
</dbReference>
<dbReference type="AlphaFoldDB" id="A0A5C3QA30"/>
<sequence>MRVTFKVANYPARPVQAPHRPVKDATDVLQATWGTQGVYKELLQSTFFGTDTQQLFPKITPKDNGFGHMTITAYNEHQHLVLRPDDVWIAILGQLNFYVNAHAKELRHHFVAHKGKNTLDVKVVGTRYTIDSGDLARQMGNLIHPNVRVADNNWRGALERSGAGALQI</sequence>
<dbReference type="Pfam" id="PF14388">
    <property type="entry name" value="DUF4419"/>
    <property type="match status" value="1"/>
</dbReference>
<dbReference type="InterPro" id="IPR025533">
    <property type="entry name" value="DUF4419"/>
</dbReference>
<dbReference type="PANTHER" id="PTHR31252:SF11">
    <property type="entry name" value="DUF4419 DOMAIN-CONTAINING PROTEIN"/>
    <property type="match status" value="1"/>
</dbReference>
<evidence type="ECO:0000313" key="1">
    <source>
        <dbReference type="EMBL" id="TFK97240.1"/>
    </source>
</evidence>
<keyword evidence="2" id="KW-1185">Reference proteome</keyword>
<proteinExistence type="predicted"/>
<gene>
    <name evidence="1" type="ORF">BDV98DRAFT_607709</name>
</gene>
<dbReference type="PANTHER" id="PTHR31252">
    <property type="entry name" value="DUF4419 DOMAIN-CONTAINING PROTEIN"/>
    <property type="match status" value="1"/>
</dbReference>